<feature type="region of interest" description="Disordered" evidence="1">
    <location>
        <begin position="527"/>
        <end position="554"/>
    </location>
</feature>
<dbReference type="InterPro" id="IPR008929">
    <property type="entry name" value="Chondroitin_lyas"/>
</dbReference>
<organism evidence="2 3">
    <name type="scientific">Jiangella mangrovi</name>
    <dbReference type="NCBI Taxonomy" id="1524084"/>
    <lineage>
        <taxon>Bacteria</taxon>
        <taxon>Bacillati</taxon>
        <taxon>Actinomycetota</taxon>
        <taxon>Actinomycetes</taxon>
        <taxon>Jiangellales</taxon>
        <taxon>Jiangellaceae</taxon>
        <taxon>Jiangella</taxon>
    </lineage>
</organism>
<dbReference type="RefSeq" id="WP_184827748.1">
    <property type="nucleotide sequence ID" value="NZ_JACHMM010000001.1"/>
</dbReference>
<feature type="compositionally biased region" description="Basic residues" evidence="1">
    <location>
        <begin position="545"/>
        <end position="554"/>
    </location>
</feature>
<comment type="caution">
    <text evidence="2">The sequence shown here is derived from an EMBL/GenBank/DDBJ whole genome shotgun (WGS) entry which is preliminary data.</text>
</comment>
<name>A0A7W9GWR7_9ACTN</name>
<dbReference type="SUPFAM" id="SSF48230">
    <property type="entry name" value="Chondroitin AC/alginate lyase"/>
    <property type="match status" value="1"/>
</dbReference>
<dbReference type="Gene3D" id="1.50.10.100">
    <property type="entry name" value="Chondroitin AC/alginate lyase"/>
    <property type="match status" value="1"/>
</dbReference>
<dbReference type="EMBL" id="JACHMM010000001">
    <property type="protein sequence ID" value="MBB5791183.1"/>
    <property type="molecule type" value="Genomic_DNA"/>
</dbReference>
<dbReference type="AlphaFoldDB" id="A0A7W9GWR7"/>
<accession>A0A7W9GWR7</accession>
<proteinExistence type="predicted"/>
<evidence type="ECO:0000313" key="3">
    <source>
        <dbReference type="Proteomes" id="UP000542813"/>
    </source>
</evidence>
<evidence type="ECO:0000313" key="2">
    <source>
        <dbReference type="EMBL" id="MBB5791183.1"/>
    </source>
</evidence>
<keyword evidence="3" id="KW-1185">Reference proteome</keyword>
<sequence>MGFRDRVADGMLADARVWASRPVGVEWIAPVADDPVYENLYDRFWAIMADAAALEHLALTARVDGSRWAADAAATRLLGTARRWRREAELAPDYGTAYATTRIVKALAVGYECLRDVLPSAAAEEVTGVLADCLRRLAADWFSRPLVRGPVGVGADRHSPHHSSVEWSSFGIGALALLGRLPEASTWVEDAERQFRDHLLPGALAPDGAAPEGMDFWASTVLSQVQFLDPLRRATGHDLLTAHARSLDPVPGLAMYLPRRTATPEGHPHYGPSTGLCAVFSALARERDDPGLAAVAAQEAAAGRMEVWPARSPRRGEQLWMAWNAYAALWHPGGPEDDAVGPPPALSWHSPTLGEAYVRSGWGPGSFVVAVRRGKVTAWADGVCALADLTPHTVVDVEESRRTGSGVYRVEPPGLEPAGLRVADLGDAVVVTGADADGRPLLRVSVDRRRRTVTVLRLDGHRRRWWWATAATPAVVAGTVTEITADGYRPDLRAGYGLLDVVETDPRAYPLATVEPDAGRIEVAVQLGKNRPGATGPRGQDRERTRRPHTGGLA</sequence>
<protein>
    <recommendedName>
        <fullName evidence="4">Heparinase</fullName>
    </recommendedName>
</protein>
<evidence type="ECO:0000256" key="1">
    <source>
        <dbReference type="SAM" id="MobiDB-lite"/>
    </source>
</evidence>
<gene>
    <name evidence="2" type="ORF">HD601_005758</name>
</gene>
<evidence type="ECO:0008006" key="4">
    <source>
        <dbReference type="Google" id="ProtNLM"/>
    </source>
</evidence>
<reference evidence="2 3" key="1">
    <citation type="submission" date="2020-08" db="EMBL/GenBank/DDBJ databases">
        <title>Sequencing the genomes of 1000 actinobacteria strains.</title>
        <authorList>
            <person name="Klenk H.-P."/>
        </authorList>
    </citation>
    <scope>NUCLEOTIDE SEQUENCE [LARGE SCALE GENOMIC DNA]</scope>
    <source>
        <strain evidence="2 3">DSM 102122</strain>
    </source>
</reference>
<dbReference type="Proteomes" id="UP000542813">
    <property type="component" value="Unassembled WGS sequence"/>
</dbReference>